<evidence type="ECO:0000313" key="1">
    <source>
        <dbReference type="EMBL" id="KAL1504155.1"/>
    </source>
</evidence>
<dbReference type="InterPro" id="IPR027417">
    <property type="entry name" value="P-loop_NTPase"/>
</dbReference>
<accession>A0AB34IPW2</accession>
<organism evidence="1 2">
    <name type="scientific">Prymnesium parvum</name>
    <name type="common">Toxic golden alga</name>
    <dbReference type="NCBI Taxonomy" id="97485"/>
    <lineage>
        <taxon>Eukaryota</taxon>
        <taxon>Haptista</taxon>
        <taxon>Haptophyta</taxon>
        <taxon>Prymnesiophyceae</taxon>
        <taxon>Prymnesiales</taxon>
        <taxon>Prymnesiaceae</taxon>
        <taxon>Prymnesium</taxon>
    </lineage>
</organism>
<dbReference type="AlphaFoldDB" id="A0AB34IPW2"/>
<protein>
    <submittedName>
        <fullName evidence="1">Uncharacterized protein</fullName>
    </submittedName>
</protein>
<keyword evidence="2" id="KW-1185">Reference proteome</keyword>
<gene>
    <name evidence="1" type="ORF">AB1Y20_010564</name>
</gene>
<dbReference type="Gene3D" id="3.40.50.300">
    <property type="entry name" value="P-loop containing nucleotide triphosphate hydrolases"/>
    <property type="match status" value="1"/>
</dbReference>
<dbReference type="Proteomes" id="UP001515480">
    <property type="component" value="Unassembled WGS sequence"/>
</dbReference>
<name>A0AB34IPW2_PRYPA</name>
<proteinExistence type="predicted"/>
<reference evidence="1 2" key="1">
    <citation type="journal article" date="2024" name="Science">
        <title>Giant polyketide synthase enzymes in the biosynthesis of giant marine polyether toxins.</title>
        <authorList>
            <person name="Fallon T.R."/>
            <person name="Shende V.V."/>
            <person name="Wierzbicki I.H."/>
            <person name="Pendleton A.L."/>
            <person name="Watervoot N.F."/>
            <person name="Auber R.P."/>
            <person name="Gonzalez D.J."/>
            <person name="Wisecaver J.H."/>
            <person name="Moore B.S."/>
        </authorList>
    </citation>
    <scope>NUCLEOTIDE SEQUENCE [LARGE SCALE GENOMIC DNA]</scope>
    <source>
        <strain evidence="1 2">12B1</strain>
    </source>
</reference>
<sequence length="849" mass="92299">MRWRLPSRTIVLAAIAALLSYFGGLLMPTAPAAVDPAVSSLATRFESFVRSQGPPLTVGSKGALVRDRDTFFWRRFTDLFGANPNTPYMWNTLPFLGFLLPSPFWNLGVRDAVVLIARVPPPCEYFSFTTFALFMPRIGLPFASLGDSVNNANIRQHDGLFAHVVTANQKTYDLVEQALVESGLPASAINSVAVPAGLGLFDDIFHLGGQLRLGTYFEVVLRLFRFHNQTEGDAYLKAHPPVFYLKATHDEDALLPASMAPGYKSREHADSVREGPLAAEFDAYSRATLESVGAAVDRRGLSSLPPLTFTPLLIRGLDCLEQRTECLGDCPDAAYFGPNVHADRDAVEMLQLQREDEVHLVTLVNHRQLHAAVYGSIALLKPQPISARRLSKARMSVRATRLGLTSFDFNSSRRFLSWAFTRSAELCATLSALPALDGCSVVEPSLVPADGFLTYCERVYLNPRTGRGPLWSDLLPARLYHAQLHALPRLSPPRVPSGLPAALPLPRLADGAALRFFHIIKTGGESLELHLAAQPQPRLDYSHCRHAAAHTGWRRNLSAPPACGAAAAAISAILCAANCECCAADVRVAHGFHGTLLRSPRAHALSLFSHCHTAHTANTWRRAADDLPQYAAELALRATEWACDSYCGSSFRADWSAALEEALAADGGSPRRLAVLPLHNTQAHALTCSTRRGSLGQHFRLRGGADAMEPSAGAAVDALARFEWVGLTDLFDHSLCLLHYQANASLPAACDCSSGRLSLGLPRMNHGVQRRDPSLLSAAALAKLDEITAVDAQLFAAALRLLLGRLRSVEQLTGRALLECVDWPRLWRATHHIDGLWAGPEALQEQGGD</sequence>
<dbReference type="EMBL" id="JBGBPQ010000020">
    <property type="protein sequence ID" value="KAL1504155.1"/>
    <property type="molecule type" value="Genomic_DNA"/>
</dbReference>
<evidence type="ECO:0000313" key="2">
    <source>
        <dbReference type="Proteomes" id="UP001515480"/>
    </source>
</evidence>
<comment type="caution">
    <text evidence="1">The sequence shown here is derived from an EMBL/GenBank/DDBJ whole genome shotgun (WGS) entry which is preliminary data.</text>
</comment>